<accession>A0AAD3T4D2</accession>
<keyword evidence="3" id="KW-1185">Reference proteome</keyword>
<feature type="compositionally biased region" description="Basic residues" evidence="1">
    <location>
        <begin position="68"/>
        <end position="77"/>
    </location>
</feature>
<feature type="region of interest" description="Disordered" evidence="1">
    <location>
        <begin position="45"/>
        <end position="84"/>
    </location>
</feature>
<name>A0AAD3T4D2_NEPGR</name>
<evidence type="ECO:0000256" key="1">
    <source>
        <dbReference type="SAM" id="MobiDB-lite"/>
    </source>
</evidence>
<sequence length="84" mass="9664">MMKETISESDMGAINWKLGERRGREENPIRYATDCLTRVNRRGGETRRRTGFGCGGQKMAPRLNDGARRRKTGRAKLRGRELRL</sequence>
<organism evidence="2 3">
    <name type="scientific">Nepenthes gracilis</name>
    <name type="common">Slender pitcher plant</name>
    <dbReference type="NCBI Taxonomy" id="150966"/>
    <lineage>
        <taxon>Eukaryota</taxon>
        <taxon>Viridiplantae</taxon>
        <taxon>Streptophyta</taxon>
        <taxon>Embryophyta</taxon>
        <taxon>Tracheophyta</taxon>
        <taxon>Spermatophyta</taxon>
        <taxon>Magnoliopsida</taxon>
        <taxon>eudicotyledons</taxon>
        <taxon>Gunneridae</taxon>
        <taxon>Pentapetalae</taxon>
        <taxon>Caryophyllales</taxon>
        <taxon>Nepenthaceae</taxon>
        <taxon>Nepenthes</taxon>
    </lineage>
</organism>
<protein>
    <submittedName>
        <fullName evidence="2">Uncharacterized protein</fullName>
    </submittedName>
</protein>
<dbReference type="Proteomes" id="UP001279734">
    <property type="component" value="Unassembled WGS sequence"/>
</dbReference>
<evidence type="ECO:0000313" key="3">
    <source>
        <dbReference type="Proteomes" id="UP001279734"/>
    </source>
</evidence>
<gene>
    <name evidence="2" type="ORF">Nepgr_025053</name>
</gene>
<proteinExistence type="predicted"/>
<comment type="caution">
    <text evidence="2">The sequence shown here is derived from an EMBL/GenBank/DDBJ whole genome shotgun (WGS) entry which is preliminary data.</text>
</comment>
<reference evidence="2" key="1">
    <citation type="submission" date="2023-05" db="EMBL/GenBank/DDBJ databases">
        <title>Nepenthes gracilis genome sequencing.</title>
        <authorList>
            <person name="Fukushima K."/>
        </authorList>
    </citation>
    <scope>NUCLEOTIDE SEQUENCE</scope>
    <source>
        <strain evidence="2">SING2019-196</strain>
    </source>
</reference>
<dbReference type="EMBL" id="BSYO01000026">
    <property type="protein sequence ID" value="GMH23210.1"/>
    <property type="molecule type" value="Genomic_DNA"/>
</dbReference>
<dbReference type="AlphaFoldDB" id="A0AAD3T4D2"/>
<evidence type="ECO:0000313" key="2">
    <source>
        <dbReference type="EMBL" id="GMH23210.1"/>
    </source>
</evidence>